<proteinExistence type="predicted"/>
<evidence type="ECO:0000256" key="2">
    <source>
        <dbReference type="ARBA" id="ARBA00022475"/>
    </source>
</evidence>
<sequence length="439" mass="48346">MQGAMFSYYLTLVKQNILASKVMTLALAVALALGVGASMTMLTVVRVLSWDPMPGRSTHLFHPYFDPLPRSYEAKASLDPRNSVSWVDAKEIMRRLPAPSSAAMATGHLLVAAQNGVDAPFFVDGQYATPDIFGMFGIDLIQGRSWTEDEELSRAALVVISESFRKRLGQAGEVGKILQLGSKAFRIVGISRNWAPMPRFHTDLQKDTFRGQDDFFIPLHTAIDDRLSVSSSMFSWEQGEESNKMESPSTAWLQFWVYLEDRAAQQRYAEQLQSYVEQQANSGRFERRSPARLEGLEAFLIRRQVVPDDVKLQLALAIGFLIVCMVNICALLFSRFIRRTHEVAVRRALGARRIDILAQLCTEALLIGALGGLGALVVCQVGLSVVRAQPEDYAALAHLDPTMVAATLAFACLSSLAAAALPAFRTASGRTAMQIKVAE</sequence>
<keyword evidence="2" id="KW-1003">Cell membrane</keyword>
<feature type="transmembrane region" description="Helical" evidence="6">
    <location>
        <begin position="312"/>
        <end position="333"/>
    </location>
</feature>
<evidence type="ECO:0000259" key="7">
    <source>
        <dbReference type="Pfam" id="PF02687"/>
    </source>
</evidence>
<organism evidence="9 10">
    <name type="scientific">Xanthomonas albilineans (strain GPE PC73 / CFBP 7063)</name>
    <dbReference type="NCBI Taxonomy" id="380358"/>
    <lineage>
        <taxon>Bacteria</taxon>
        <taxon>Pseudomonadati</taxon>
        <taxon>Pseudomonadota</taxon>
        <taxon>Gammaproteobacteria</taxon>
        <taxon>Lysobacterales</taxon>
        <taxon>Lysobacteraceae</taxon>
        <taxon>Xanthomonas</taxon>
    </lineage>
</organism>
<name>D2UA12_XANAP</name>
<dbReference type="InterPro" id="IPR003838">
    <property type="entry name" value="ABC3_permease_C"/>
</dbReference>
<dbReference type="PANTHER" id="PTHR30572">
    <property type="entry name" value="MEMBRANE COMPONENT OF TRANSPORTER-RELATED"/>
    <property type="match status" value="1"/>
</dbReference>
<gene>
    <name evidence="9" type="ordered locus">XALc_1231</name>
</gene>
<dbReference type="AlphaFoldDB" id="D2UA12"/>
<keyword evidence="3 6" id="KW-0812">Transmembrane</keyword>
<dbReference type="EMBL" id="FP565176">
    <property type="protein sequence ID" value="CBA15741.1"/>
    <property type="molecule type" value="Genomic_DNA"/>
</dbReference>
<dbReference type="PANTHER" id="PTHR30572:SF18">
    <property type="entry name" value="ABC-TYPE MACROLIDE FAMILY EXPORT SYSTEM PERMEASE COMPONENT 2"/>
    <property type="match status" value="1"/>
</dbReference>
<evidence type="ECO:0000313" key="9">
    <source>
        <dbReference type="EMBL" id="CBA15741.1"/>
    </source>
</evidence>
<dbReference type="InterPro" id="IPR025857">
    <property type="entry name" value="MacB_PCD"/>
</dbReference>
<feature type="transmembrane region" description="Helical" evidence="6">
    <location>
        <begin position="354"/>
        <end position="383"/>
    </location>
</feature>
<dbReference type="Pfam" id="PF12704">
    <property type="entry name" value="MacB_PCD"/>
    <property type="match status" value="1"/>
</dbReference>
<dbReference type="InterPro" id="IPR050250">
    <property type="entry name" value="Macrolide_Exporter_MacB"/>
</dbReference>
<dbReference type="Pfam" id="PF02687">
    <property type="entry name" value="FtsX"/>
    <property type="match status" value="1"/>
</dbReference>
<feature type="transmembrane region" description="Helical" evidence="6">
    <location>
        <begin position="403"/>
        <end position="424"/>
    </location>
</feature>
<dbReference type="KEGG" id="xal:XALC_1231"/>
<evidence type="ECO:0000256" key="3">
    <source>
        <dbReference type="ARBA" id="ARBA00022692"/>
    </source>
</evidence>
<evidence type="ECO:0000256" key="4">
    <source>
        <dbReference type="ARBA" id="ARBA00022989"/>
    </source>
</evidence>
<dbReference type="Proteomes" id="UP000001890">
    <property type="component" value="Chromosome"/>
</dbReference>
<keyword evidence="5 6" id="KW-0472">Membrane</keyword>
<evidence type="ECO:0000259" key="8">
    <source>
        <dbReference type="Pfam" id="PF12704"/>
    </source>
</evidence>
<comment type="subcellular location">
    <subcellularLocation>
        <location evidence="1">Cell membrane</location>
        <topology evidence="1">Multi-pass membrane protein</topology>
    </subcellularLocation>
</comment>
<keyword evidence="10" id="KW-1185">Reference proteome</keyword>
<evidence type="ECO:0000256" key="5">
    <source>
        <dbReference type="ARBA" id="ARBA00023136"/>
    </source>
</evidence>
<keyword evidence="4 6" id="KW-1133">Transmembrane helix</keyword>
<protein>
    <submittedName>
        <fullName evidence="9">Putative abc transporter permease abc transporter, permease protein</fullName>
    </submittedName>
</protein>
<dbReference type="GO" id="GO:0005886">
    <property type="term" value="C:plasma membrane"/>
    <property type="evidence" value="ECO:0007669"/>
    <property type="project" value="UniProtKB-SubCell"/>
</dbReference>
<dbReference type="STRING" id="380358.XALC_1231"/>
<dbReference type="GO" id="GO:0022857">
    <property type="term" value="F:transmembrane transporter activity"/>
    <property type="evidence" value="ECO:0007669"/>
    <property type="project" value="TreeGrafter"/>
</dbReference>
<evidence type="ECO:0000256" key="6">
    <source>
        <dbReference type="SAM" id="Phobius"/>
    </source>
</evidence>
<feature type="domain" description="MacB-like periplasmic core" evidence="8">
    <location>
        <begin position="26"/>
        <end position="274"/>
    </location>
</feature>
<reference evidence="9 10" key="1">
    <citation type="journal article" date="2009" name="BMC Genomics">
        <title>The complete genome sequence of Xanthomonas albilineans provides new insights into the reductive genome evolution of the xylem-limited Xanthomonadaceae.</title>
        <authorList>
            <person name="Pieretti I."/>
            <person name="Royer M."/>
            <person name="Barbe V."/>
            <person name="Carrere S."/>
            <person name="Koebnik R."/>
            <person name="Cociancich S."/>
            <person name="Couloux A."/>
            <person name="Darrasse A."/>
            <person name="Gouzy J."/>
            <person name="Jacques M.A."/>
            <person name="Lauber E."/>
            <person name="Manceau C."/>
            <person name="Mangenot S."/>
            <person name="Poussier S."/>
            <person name="Segurens B."/>
            <person name="Szurek B."/>
            <person name="Verdier V."/>
            <person name="Arlat M."/>
            <person name="Rott P."/>
        </authorList>
    </citation>
    <scope>NUCLEOTIDE SEQUENCE [LARGE SCALE GENOMIC DNA]</scope>
    <source>
        <strain evidence="10">GPE PC73 / CFBP 7063</strain>
    </source>
</reference>
<accession>D2UA12</accession>
<evidence type="ECO:0000256" key="1">
    <source>
        <dbReference type="ARBA" id="ARBA00004651"/>
    </source>
</evidence>
<evidence type="ECO:0000313" key="10">
    <source>
        <dbReference type="Proteomes" id="UP000001890"/>
    </source>
</evidence>
<dbReference type="eggNOG" id="COG0577">
    <property type="taxonomic scope" value="Bacteria"/>
</dbReference>
<feature type="domain" description="ABC3 transporter permease C-terminal" evidence="7">
    <location>
        <begin position="316"/>
        <end position="427"/>
    </location>
</feature>